<dbReference type="InterPro" id="IPR001584">
    <property type="entry name" value="Integrase_cat-core"/>
</dbReference>
<dbReference type="Gene3D" id="3.30.420.10">
    <property type="entry name" value="Ribonuclease H-like superfamily/Ribonuclease H"/>
    <property type="match status" value="1"/>
</dbReference>
<gene>
    <name evidence="8" type="primary">Gm29423</name>
    <name evidence="8" type="ORF">PHOROB_LOCUS2576</name>
</gene>
<dbReference type="PROSITE" id="PS50994">
    <property type="entry name" value="INTEGRASE"/>
    <property type="match status" value="1"/>
</dbReference>
<evidence type="ECO:0000256" key="2">
    <source>
        <dbReference type="ARBA" id="ARBA00022695"/>
    </source>
</evidence>
<dbReference type="PANTHER" id="PTHR41694:SF5">
    <property type="entry name" value="RIBONUCLEASE H"/>
    <property type="match status" value="1"/>
</dbReference>
<dbReference type="GO" id="GO:0003964">
    <property type="term" value="F:RNA-directed DNA polymerase activity"/>
    <property type="evidence" value="ECO:0007669"/>
    <property type="project" value="UniProtKB-KW"/>
</dbReference>
<evidence type="ECO:0000256" key="1">
    <source>
        <dbReference type="ARBA" id="ARBA00022679"/>
    </source>
</evidence>
<keyword evidence="6" id="KW-0695">RNA-directed DNA polymerase</keyword>
<dbReference type="InterPro" id="IPR036397">
    <property type="entry name" value="RNaseH_sf"/>
</dbReference>
<evidence type="ECO:0000256" key="6">
    <source>
        <dbReference type="ARBA" id="ARBA00022918"/>
    </source>
</evidence>
<organism evidence="8 9">
    <name type="scientific">Phodopus roborovskii</name>
    <name type="common">Roborovski's desert hamster</name>
    <name type="synonym">Cricetulus roborovskii</name>
    <dbReference type="NCBI Taxonomy" id="109678"/>
    <lineage>
        <taxon>Eukaryota</taxon>
        <taxon>Metazoa</taxon>
        <taxon>Chordata</taxon>
        <taxon>Craniata</taxon>
        <taxon>Vertebrata</taxon>
        <taxon>Euteleostomi</taxon>
        <taxon>Mammalia</taxon>
        <taxon>Eutheria</taxon>
        <taxon>Euarchontoglires</taxon>
        <taxon>Glires</taxon>
        <taxon>Rodentia</taxon>
        <taxon>Myomorpha</taxon>
        <taxon>Muroidea</taxon>
        <taxon>Cricetidae</taxon>
        <taxon>Cricetinae</taxon>
        <taxon>Phodopus</taxon>
    </lineage>
</organism>
<keyword evidence="9" id="KW-1185">Reference proteome</keyword>
<evidence type="ECO:0000256" key="3">
    <source>
        <dbReference type="ARBA" id="ARBA00022722"/>
    </source>
</evidence>
<dbReference type="GO" id="GO:0015074">
    <property type="term" value="P:DNA integration"/>
    <property type="evidence" value="ECO:0007669"/>
    <property type="project" value="InterPro"/>
</dbReference>
<feature type="domain" description="Integrase catalytic" evidence="7">
    <location>
        <begin position="1"/>
        <end position="78"/>
    </location>
</feature>
<dbReference type="Pfam" id="PF00665">
    <property type="entry name" value="rve"/>
    <property type="match status" value="1"/>
</dbReference>
<proteinExistence type="predicted"/>
<keyword evidence="3" id="KW-0540">Nuclease</keyword>
<evidence type="ECO:0000313" key="8">
    <source>
        <dbReference type="EMBL" id="CAH6778923.1"/>
    </source>
</evidence>
<dbReference type="GO" id="GO:0016787">
    <property type="term" value="F:hydrolase activity"/>
    <property type="evidence" value="ECO:0007669"/>
    <property type="project" value="UniProtKB-KW"/>
</dbReference>
<protein>
    <submittedName>
        <fullName evidence="8">Gm29423 protein</fullName>
    </submittedName>
</protein>
<dbReference type="PANTHER" id="PTHR41694">
    <property type="entry name" value="ENDOGENOUS RETROVIRUS GROUP K MEMBER POL PROTEIN"/>
    <property type="match status" value="1"/>
</dbReference>
<dbReference type="AlphaFoldDB" id="A0AAU9YUE9"/>
<name>A0AAU9YUE9_PHORO</name>
<evidence type="ECO:0000259" key="7">
    <source>
        <dbReference type="PROSITE" id="PS50994"/>
    </source>
</evidence>
<accession>A0AAU9YUE9</accession>
<sequence>MLGAPALVLPELTKPFTLFFIDTFSGWVEVYPTKKETSTVAKKILEENFPRFGIPKVLGSDNGPAFVAQSPLGHDGHP</sequence>
<evidence type="ECO:0000256" key="4">
    <source>
        <dbReference type="ARBA" id="ARBA00022759"/>
    </source>
</evidence>
<keyword evidence="2" id="KW-0548">Nucleotidyltransferase</keyword>
<reference evidence="8" key="1">
    <citation type="submission" date="2022-06" db="EMBL/GenBank/DDBJ databases">
        <authorList>
            <person name="Andreotti S."/>
            <person name="Wyler E."/>
        </authorList>
    </citation>
    <scope>NUCLEOTIDE SEQUENCE</scope>
</reference>
<dbReference type="EMBL" id="CALSGD010000512">
    <property type="protein sequence ID" value="CAH6778923.1"/>
    <property type="molecule type" value="Genomic_DNA"/>
</dbReference>
<dbReference type="SUPFAM" id="SSF53098">
    <property type="entry name" value="Ribonuclease H-like"/>
    <property type="match status" value="1"/>
</dbReference>
<keyword evidence="5" id="KW-0378">Hydrolase</keyword>
<dbReference type="InterPro" id="IPR012337">
    <property type="entry name" value="RNaseH-like_sf"/>
</dbReference>
<keyword evidence="1" id="KW-0808">Transferase</keyword>
<dbReference type="Proteomes" id="UP001152836">
    <property type="component" value="Unassembled WGS sequence"/>
</dbReference>
<dbReference type="GO" id="GO:0003676">
    <property type="term" value="F:nucleic acid binding"/>
    <property type="evidence" value="ECO:0007669"/>
    <property type="project" value="InterPro"/>
</dbReference>
<comment type="caution">
    <text evidence="8">The sequence shown here is derived from an EMBL/GenBank/DDBJ whole genome shotgun (WGS) entry which is preliminary data.</text>
</comment>
<evidence type="ECO:0000256" key="5">
    <source>
        <dbReference type="ARBA" id="ARBA00022801"/>
    </source>
</evidence>
<dbReference type="GO" id="GO:0004519">
    <property type="term" value="F:endonuclease activity"/>
    <property type="evidence" value="ECO:0007669"/>
    <property type="project" value="UniProtKB-KW"/>
</dbReference>
<keyword evidence="4" id="KW-0255">Endonuclease</keyword>
<evidence type="ECO:0000313" key="9">
    <source>
        <dbReference type="Proteomes" id="UP001152836"/>
    </source>
</evidence>